<organism evidence="2 3">
    <name type="scientific">Vespula germanica</name>
    <name type="common">German yellow jacket</name>
    <name type="synonym">Paravespula germanica</name>
    <dbReference type="NCBI Taxonomy" id="30212"/>
    <lineage>
        <taxon>Eukaryota</taxon>
        <taxon>Metazoa</taxon>
        <taxon>Ecdysozoa</taxon>
        <taxon>Arthropoda</taxon>
        <taxon>Hexapoda</taxon>
        <taxon>Insecta</taxon>
        <taxon>Pterygota</taxon>
        <taxon>Neoptera</taxon>
        <taxon>Endopterygota</taxon>
        <taxon>Hymenoptera</taxon>
        <taxon>Apocrita</taxon>
        <taxon>Aculeata</taxon>
        <taxon>Vespoidea</taxon>
        <taxon>Vespidae</taxon>
        <taxon>Vespinae</taxon>
        <taxon>Vespula</taxon>
    </lineage>
</organism>
<protein>
    <submittedName>
        <fullName evidence="2">Uncharacterized protein</fullName>
    </submittedName>
</protein>
<dbReference type="AlphaFoldDB" id="A0A834MQN7"/>
<evidence type="ECO:0000313" key="3">
    <source>
        <dbReference type="Proteomes" id="UP000617340"/>
    </source>
</evidence>
<dbReference type="EMBL" id="JACSDZ010000021">
    <property type="protein sequence ID" value="KAF7381797.1"/>
    <property type="molecule type" value="Genomic_DNA"/>
</dbReference>
<reference evidence="2" key="1">
    <citation type="journal article" date="2020" name="G3 (Bethesda)">
        <title>High-Quality Assemblies for Three Invasive Social Wasps from the &lt;i&gt;Vespula&lt;/i&gt; Genus.</title>
        <authorList>
            <person name="Harrop T.W.R."/>
            <person name="Guhlin J."/>
            <person name="McLaughlin G.M."/>
            <person name="Permina E."/>
            <person name="Stockwell P."/>
            <person name="Gilligan J."/>
            <person name="Le Lec M.F."/>
            <person name="Gruber M.A.M."/>
            <person name="Quinn O."/>
            <person name="Lovegrove M."/>
            <person name="Duncan E.J."/>
            <person name="Remnant E.J."/>
            <person name="Van Eeckhoven J."/>
            <person name="Graham B."/>
            <person name="Knapp R.A."/>
            <person name="Langford K.W."/>
            <person name="Kronenberg Z."/>
            <person name="Press M.O."/>
            <person name="Eacker S.M."/>
            <person name="Wilson-Rankin E.E."/>
            <person name="Purcell J."/>
            <person name="Lester P.J."/>
            <person name="Dearden P.K."/>
        </authorList>
    </citation>
    <scope>NUCLEOTIDE SEQUENCE</scope>
    <source>
        <strain evidence="2">Linc-1</strain>
    </source>
</reference>
<dbReference type="Proteomes" id="UP000617340">
    <property type="component" value="Unassembled WGS sequence"/>
</dbReference>
<name>A0A834MQN7_VESGE</name>
<accession>A0A834MQN7</accession>
<comment type="caution">
    <text evidence="2">The sequence shown here is derived from an EMBL/GenBank/DDBJ whole genome shotgun (WGS) entry which is preliminary data.</text>
</comment>
<sequence length="180" mass="19513">MHIQPEHGYWNKLEGGEGGGDGGGGGGEGGRGGGDGEDGGDGGETFSLCARQSSTSSSNTSTTKPDLRSLPTLLEGSKCEGKGEHSRMEWWQKGLDFKGPTFNGQTISRDTGEQVPTQVIPIYRRFSNSTLSGVRPSGVGFREGHFFVLLKRLHRRRRIVFSLQVCRFRGIKAARQVDRA</sequence>
<keyword evidence="3" id="KW-1185">Reference proteome</keyword>
<evidence type="ECO:0000313" key="2">
    <source>
        <dbReference type="EMBL" id="KAF7381797.1"/>
    </source>
</evidence>
<proteinExistence type="predicted"/>
<feature type="compositionally biased region" description="Low complexity" evidence="1">
    <location>
        <begin position="53"/>
        <end position="63"/>
    </location>
</feature>
<feature type="compositionally biased region" description="Gly residues" evidence="1">
    <location>
        <begin position="16"/>
        <end position="33"/>
    </location>
</feature>
<evidence type="ECO:0000256" key="1">
    <source>
        <dbReference type="SAM" id="MobiDB-lite"/>
    </source>
</evidence>
<gene>
    <name evidence="2" type="ORF">HZH68_015670</name>
</gene>
<feature type="region of interest" description="Disordered" evidence="1">
    <location>
        <begin position="1"/>
        <end position="81"/>
    </location>
</feature>